<dbReference type="PANTHER" id="PTHR30413">
    <property type="entry name" value="INNER MEMBRANE TRANSPORT PERMEASE"/>
    <property type="match status" value="1"/>
</dbReference>
<dbReference type="GO" id="GO:0140359">
    <property type="term" value="F:ABC-type transporter activity"/>
    <property type="evidence" value="ECO:0007669"/>
    <property type="project" value="InterPro"/>
</dbReference>
<evidence type="ECO:0000313" key="12">
    <source>
        <dbReference type="Proteomes" id="UP000003111"/>
    </source>
</evidence>
<feature type="domain" description="ABC transmembrane type-2" evidence="10">
    <location>
        <begin position="59"/>
        <end position="283"/>
    </location>
</feature>
<keyword evidence="7 9" id="KW-1133">Transmembrane helix</keyword>
<dbReference type="PROSITE" id="PS51012">
    <property type="entry name" value="ABC_TM2"/>
    <property type="match status" value="1"/>
</dbReference>
<comment type="caution">
    <text evidence="11">The sequence shown here is derived from an EMBL/GenBank/DDBJ whole genome shotgun (WGS) entry which is preliminary data.</text>
</comment>
<dbReference type="GO" id="GO:0005886">
    <property type="term" value="C:plasma membrane"/>
    <property type="evidence" value="ECO:0007669"/>
    <property type="project" value="UniProtKB-SubCell"/>
</dbReference>
<feature type="transmembrane region" description="Helical" evidence="9">
    <location>
        <begin position="201"/>
        <end position="219"/>
    </location>
</feature>
<gene>
    <name evidence="11" type="ORF">HMPREF0063_11873</name>
</gene>
<feature type="transmembrane region" description="Helical" evidence="9">
    <location>
        <begin position="261"/>
        <end position="283"/>
    </location>
</feature>
<keyword evidence="8 9" id="KW-0472">Membrane</keyword>
<dbReference type="InterPro" id="IPR047817">
    <property type="entry name" value="ABC2_TM_bact-type"/>
</dbReference>
<dbReference type="eggNOG" id="COG1682">
    <property type="taxonomic scope" value="Bacteria"/>
</dbReference>
<evidence type="ECO:0000256" key="7">
    <source>
        <dbReference type="ARBA" id="ARBA00022989"/>
    </source>
</evidence>
<keyword evidence="4 9" id="KW-1003">Cell membrane</keyword>
<keyword evidence="3 9" id="KW-0813">Transport</keyword>
<proteinExistence type="inferred from homology"/>
<dbReference type="RefSeq" id="WP_007076965.1">
    <property type="nucleotide sequence ID" value="NZ_CM001024.1"/>
</dbReference>
<feature type="transmembrane region" description="Helical" evidence="9">
    <location>
        <begin position="91"/>
        <end position="110"/>
    </location>
</feature>
<keyword evidence="5" id="KW-0997">Cell inner membrane</keyword>
<dbReference type="Pfam" id="PF01061">
    <property type="entry name" value="ABC2_membrane"/>
    <property type="match status" value="1"/>
</dbReference>
<dbReference type="STRING" id="585531.HMPREF0063_11873"/>
<dbReference type="Proteomes" id="UP000003111">
    <property type="component" value="Unassembled WGS sequence"/>
</dbReference>
<evidence type="ECO:0000256" key="1">
    <source>
        <dbReference type="ARBA" id="ARBA00004429"/>
    </source>
</evidence>
<organism evidence="11 12">
    <name type="scientific">Aeromicrobium marinum DSM 15272</name>
    <dbReference type="NCBI Taxonomy" id="585531"/>
    <lineage>
        <taxon>Bacteria</taxon>
        <taxon>Bacillati</taxon>
        <taxon>Actinomycetota</taxon>
        <taxon>Actinomycetes</taxon>
        <taxon>Propionibacteriales</taxon>
        <taxon>Nocardioidaceae</taxon>
        <taxon>Aeromicrobium</taxon>
    </lineage>
</organism>
<dbReference type="EMBL" id="ACLF03000006">
    <property type="protein sequence ID" value="EFQ82664.1"/>
    <property type="molecule type" value="Genomic_DNA"/>
</dbReference>
<keyword evidence="12" id="KW-1185">Reference proteome</keyword>
<dbReference type="InterPro" id="IPR013525">
    <property type="entry name" value="ABC2_TM"/>
</dbReference>
<reference evidence="11" key="1">
    <citation type="submission" date="2010-08" db="EMBL/GenBank/DDBJ databases">
        <authorList>
            <person name="Muzny D."/>
            <person name="Qin X."/>
            <person name="Buhay C."/>
            <person name="Dugan-Rocha S."/>
            <person name="Ding Y."/>
            <person name="Chen G."/>
            <person name="Hawes A."/>
            <person name="Holder M."/>
            <person name="Jhangiani S."/>
            <person name="Johnson A."/>
            <person name="Khan Z."/>
            <person name="Li Z."/>
            <person name="Liu W."/>
            <person name="Liu X."/>
            <person name="Perez L."/>
            <person name="Shen H."/>
            <person name="Wang Q."/>
            <person name="Watt J."/>
            <person name="Xi L."/>
            <person name="Xin Y."/>
            <person name="Zhou J."/>
            <person name="Deng J."/>
            <person name="Jiang H."/>
            <person name="Liu Y."/>
            <person name="Qu J."/>
            <person name="Song X.-Z."/>
            <person name="Zhang L."/>
            <person name="Villasana D."/>
            <person name="Johnson A."/>
            <person name="Liu J."/>
            <person name="Liyanage D."/>
            <person name="Lorensuhewa L."/>
            <person name="Robinson T."/>
            <person name="Song A."/>
            <person name="Song B.-B."/>
            <person name="Dinh H."/>
            <person name="Thornton R."/>
            <person name="Coyle M."/>
            <person name="Francisco L."/>
            <person name="Jackson L."/>
            <person name="Javaid M."/>
            <person name="Korchina V."/>
            <person name="Kovar C."/>
            <person name="Mata R."/>
            <person name="Mathew T."/>
            <person name="Ngo R."/>
            <person name="Nguyen L."/>
            <person name="Nguyen N."/>
            <person name="Okwuonu G."/>
            <person name="Ongeri F."/>
            <person name="Pham C."/>
            <person name="Simmons D."/>
            <person name="Wilczek-Boney K."/>
            <person name="Hale W."/>
            <person name="Jakkamsetti A."/>
            <person name="Pham P."/>
            <person name="Ruth R."/>
            <person name="San Lucas F."/>
            <person name="Warren J."/>
            <person name="Zhang J."/>
            <person name="Zhao Z."/>
            <person name="Zhou C."/>
            <person name="Zhu D."/>
            <person name="Lee S."/>
            <person name="Bess C."/>
            <person name="Blankenburg K."/>
            <person name="Forbes L."/>
            <person name="Fu Q."/>
            <person name="Gubbala S."/>
            <person name="Hirani K."/>
            <person name="Jayaseelan J.C."/>
            <person name="Lara F."/>
            <person name="Munidasa M."/>
            <person name="Palculict T."/>
            <person name="Patil S."/>
            <person name="Pu L.-L."/>
            <person name="Saada N."/>
            <person name="Tang L."/>
            <person name="Weissenberger G."/>
            <person name="Zhu Y."/>
            <person name="Hemphill L."/>
            <person name="Shang Y."/>
            <person name="Youmans B."/>
            <person name="Ayvaz T."/>
            <person name="Ross M."/>
            <person name="Santibanez J."/>
            <person name="Aqrawi P."/>
            <person name="Gross S."/>
            <person name="Joshi V."/>
            <person name="Fowler G."/>
            <person name="Nazareth L."/>
            <person name="Reid J."/>
            <person name="Worley K."/>
            <person name="Petrosino J."/>
            <person name="Highlander S."/>
            <person name="Gibbs R."/>
        </authorList>
    </citation>
    <scope>NUCLEOTIDE SEQUENCE [LARGE SCALE GENOMIC DNA]</scope>
    <source>
        <strain evidence="11">DSM 15272</strain>
    </source>
</reference>
<dbReference type="GO" id="GO:0015920">
    <property type="term" value="P:lipopolysaccharide transport"/>
    <property type="evidence" value="ECO:0007669"/>
    <property type="project" value="TreeGrafter"/>
</dbReference>
<feature type="transmembrane region" description="Helical" evidence="9">
    <location>
        <begin position="167"/>
        <end position="189"/>
    </location>
</feature>
<accession>E2SDT7</accession>
<evidence type="ECO:0000256" key="4">
    <source>
        <dbReference type="ARBA" id="ARBA00022475"/>
    </source>
</evidence>
<dbReference type="HOGENOM" id="CLU_060703_4_0_11"/>
<feature type="transmembrane region" description="Helical" evidence="9">
    <location>
        <begin position="145"/>
        <end position="161"/>
    </location>
</feature>
<evidence type="ECO:0000313" key="11">
    <source>
        <dbReference type="EMBL" id="EFQ82664.1"/>
    </source>
</evidence>
<feature type="transmembrane region" description="Helical" evidence="9">
    <location>
        <begin position="64"/>
        <end position="84"/>
    </location>
</feature>
<dbReference type="AlphaFoldDB" id="E2SDT7"/>
<evidence type="ECO:0000259" key="10">
    <source>
        <dbReference type="PROSITE" id="PS51012"/>
    </source>
</evidence>
<evidence type="ECO:0000256" key="9">
    <source>
        <dbReference type="RuleBase" id="RU361157"/>
    </source>
</evidence>
<protein>
    <recommendedName>
        <fullName evidence="9">Transport permease protein</fullName>
    </recommendedName>
</protein>
<evidence type="ECO:0000256" key="5">
    <source>
        <dbReference type="ARBA" id="ARBA00022519"/>
    </source>
</evidence>
<sequence>MTVDERWATIAGSADPRPLTRVGARPALPAYLRQVWQRRRFVSSLARFRIRAENDQNRLGMGWVILKPLLNAAVYGTVFGILMASGRPDHFIEFLVIGVFWFEFFASSVTTGAKSITTNAALVQSLAFPRMVLPLAVVTQRFLQFLPMLAISLVMVVAFGHPPTWQWVLLVPLALLFAGFNTGLALAAARLTVHVRDLNQLLPFLTRLVFYTTGIFYSIEQRFADDPTVLAVADLVPVHEVLSLARGILLSGPDHVVRPEYWLYASGWTAVVLTAGVVFFWAAEERYGRVD</sequence>
<comment type="similarity">
    <text evidence="2 9">Belongs to the ABC-2 integral membrane protein family.</text>
</comment>
<keyword evidence="6 9" id="KW-0812">Transmembrane</keyword>
<evidence type="ECO:0000256" key="3">
    <source>
        <dbReference type="ARBA" id="ARBA00022448"/>
    </source>
</evidence>
<dbReference type="PANTHER" id="PTHR30413:SF8">
    <property type="entry name" value="TRANSPORT PERMEASE PROTEIN"/>
    <property type="match status" value="1"/>
</dbReference>
<evidence type="ECO:0000256" key="8">
    <source>
        <dbReference type="ARBA" id="ARBA00023136"/>
    </source>
</evidence>
<name>E2SDT7_9ACTN</name>
<comment type="subcellular location">
    <subcellularLocation>
        <location evidence="1">Cell inner membrane</location>
        <topology evidence="1">Multi-pass membrane protein</topology>
    </subcellularLocation>
    <subcellularLocation>
        <location evidence="9">Cell membrane</location>
        <topology evidence="9">Multi-pass membrane protein</topology>
    </subcellularLocation>
</comment>
<evidence type="ECO:0000256" key="6">
    <source>
        <dbReference type="ARBA" id="ARBA00022692"/>
    </source>
</evidence>
<evidence type="ECO:0000256" key="2">
    <source>
        <dbReference type="ARBA" id="ARBA00007783"/>
    </source>
</evidence>